<dbReference type="GO" id="GO:0004852">
    <property type="term" value="F:uroporphyrinogen-III synthase activity"/>
    <property type="evidence" value="ECO:0007669"/>
    <property type="project" value="InterPro"/>
</dbReference>
<gene>
    <name evidence="2" type="ORF">SAMN04488116_2506</name>
</gene>
<dbReference type="STRING" id="570519.SAMN04488116_2506"/>
<dbReference type="Gene3D" id="3.40.50.10090">
    <property type="match status" value="2"/>
</dbReference>
<dbReference type="InterPro" id="IPR003754">
    <property type="entry name" value="4pyrrol_synth_uPrphyn_synth"/>
</dbReference>
<organism evidence="2 3">
    <name type="scientific">Flagellimonas flava</name>
    <dbReference type="NCBI Taxonomy" id="570519"/>
    <lineage>
        <taxon>Bacteria</taxon>
        <taxon>Pseudomonadati</taxon>
        <taxon>Bacteroidota</taxon>
        <taxon>Flavobacteriia</taxon>
        <taxon>Flavobacteriales</taxon>
        <taxon>Flavobacteriaceae</taxon>
        <taxon>Flagellimonas</taxon>
    </lineage>
</organism>
<reference evidence="3" key="1">
    <citation type="submission" date="2016-11" db="EMBL/GenBank/DDBJ databases">
        <authorList>
            <person name="Varghese N."/>
            <person name="Submissions S."/>
        </authorList>
    </citation>
    <scope>NUCLEOTIDE SEQUENCE [LARGE SCALE GENOMIC DNA]</scope>
    <source>
        <strain evidence="3">DSM 22638</strain>
    </source>
</reference>
<dbReference type="GO" id="GO:0005829">
    <property type="term" value="C:cytosol"/>
    <property type="evidence" value="ECO:0007669"/>
    <property type="project" value="TreeGrafter"/>
</dbReference>
<dbReference type="OrthoDB" id="1523900at2"/>
<dbReference type="Proteomes" id="UP000184532">
    <property type="component" value="Unassembled WGS sequence"/>
</dbReference>
<dbReference type="InterPro" id="IPR039793">
    <property type="entry name" value="UROS/Hem4"/>
</dbReference>
<dbReference type="PANTHER" id="PTHR12390:SF0">
    <property type="entry name" value="UROPORPHYRINOGEN-III SYNTHASE"/>
    <property type="match status" value="1"/>
</dbReference>
<dbReference type="RefSeq" id="WP_073180017.1">
    <property type="nucleotide sequence ID" value="NZ_FQWL01000003.1"/>
</dbReference>
<accession>A0A1M5MKP8</accession>
<feature type="domain" description="Tetrapyrrole biosynthesis uroporphyrinogen III synthase" evidence="1">
    <location>
        <begin position="21"/>
        <end position="208"/>
    </location>
</feature>
<evidence type="ECO:0000259" key="1">
    <source>
        <dbReference type="Pfam" id="PF02602"/>
    </source>
</evidence>
<dbReference type="AlphaFoldDB" id="A0A1M5MKP8"/>
<evidence type="ECO:0000313" key="3">
    <source>
        <dbReference type="Proteomes" id="UP000184532"/>
    </source>
</evidence>
<dbReference type="GO" id="GO:0006780">
    <property type="term" value="P:uroporphyrinogen III biosynthetic process"/>
    <property type="evidence" value="ECO:0007669"/>
    <property type="project" value="InterPro"/>
</dbReference>
<protein>
    <submittedName>
        <fullName evidence="2">Uroporphyrinogen-III synthase</fullName>
    </submittedName>
</protein>
<dbReference type="InterPro" id="IPR036108">
    <property type="entry name" value="4pyrrol_syn_uPrphyn_synt_sf"/>
</dbReference>
<dbReference type="PANTHER" id="PTHR12390">
    <property type="entry name" value="UROPORPHYRINOGEN III SYNTHASE"/>
    <property type="match status" value="1"/>
</dbReference>
<name>A0A1M5MKP8_9FLAO</name>
<dbReference type="EMBL" id="FQWL01000003">
    <property type="protein sequence ID" value="SHG77960.1"/>
    <property type="molecule type" value="Genomic_DNA"/>
</dbReference>
<dbReference type="SUPFAM" id="SSF69618">
    <property type="entry name" value="HemD-like"/>
    <property type="match status" value="1"/>
</dbReference>
<evidence type="ECO:0000313" key="2">
    <source>
        <dbReference type="EMBL" id="SHG77960.1"/>
    </source>
</evidence>
<dbReference type="Pfam" id="PF02602">
    <property type="entry name" value="HEM4"/>
    <property type="match status" value="1"/>
</dbReference>
<proteinExistence type="predicted"/>
<keyword evidence="3" id="KW-1185">Reference proteome</keyword>
<sequence length="221" mass="24940">MRTVLSTKILTPQQRELFLNSGLGLVEYDALQIEFLEAAIPASFPHLIFTSKNAVKAFLAQKTTLKPAAFTVFCVGEKTKALLEDFGLKVTEMAPNAVELAQLIAKNYKNESFLFPCGNQRRNELPQILKENNIRYKEIVVYKTILTPKKYDRVFDGLLFFSPSGIKSHSSENPITESWLFCIGETTAYEARKYSKNIITANKPTVENVLVQAIKKLKVND</sequence>
<dbReference type="CDD" id="cd06578">
    <property type="entry name" value="HemD"/>
    <property type="match status" value="1"/>
</dbReference>